<feature type="domain" description="Fe/B12 periplasmic-binding" evidence="1">
    <location>
        <begin position="95"/>
        <end position="364"/>
    </location>
</feature>
<evidence type="ECO:0000313" key="3">
    <source>
        <dbReference type="Proteomes" id="UP000714420"/>
    </source>
</evidence>
<protein>
    <submittedName>
        <fullName evidence="2">ABC transporter substrate-binding protein</fullName>
    </submittedName>
</protein>
<evidence type="ECO:0000313" key="2">
    <source>
        <dbReference type="EMBL" id="NPD92354.1"/>
    </source>
</evidence>
<gene>
    <name evidence="2" type="ORF">HPS56_08355</name>
</gene>
<dbReference type="InterPro" id="IPR050902">
    <property type="entry name" value="ABC_Transporter_SBP"/>
</dbReference>
<dbReference type="PANTHER" id="PTHR30535">
    <property type="entry name" value="VITAMIN B12-BINDING PROTEIN"/>
    <property type="match status" value="1"/>
</dbReference>
<reference evidence="2 3" key="1">
    <citation type="submission" date="2020-05" db="EMBL/GenBank/DDBJ databases">
        <title>Distinct polysaccharide utilization as determinants for interspecies competition between intestinal Prevotella spp.</title>
        <authorList>
            <person name="Galvez E.J.C."/>
            <person name="Iljazovic A."/>
            <person name="Strowig T."/>
        </authorList>
    </citation>
    <scope>NUCLEOTIDE SEQUENCE [LARGE SCALE GENOMIC DNA]</scope>
    <source>
        <strain evidence="2 3">PMUR</strain>
    </source>
</reference>
<comment type="caution">
    <text evidence="2">The sequence shown here is derived from an EMBL/GenBank/DDBJ whole genome shotgun (WGS) entry which is preliminary data.</text>
</comment>
<dbReference type="PANTHER" id="PTHR30535:SF34">
    <property type="entry name" value="MOLYBDATE-BINDING PROTEIN MOLA"/>
    <property type="match status" value="1"/>
</dbReference>
<organism evidence="2 3">
    <name type="scientific">Xylanibacter muris</name>
    <dbReference type="NCBI Taxonomy" id="2736290"/>
    <lineage>
        <taxon>Bacteria</taxon>
        <taxon>Pseudomonadati</taxon>
        <taxon>Bacteroidota</taxon>
        <taxon>Bacteroidia</taxon>
        <taxon>Bacteroidales</taxon>
        <taxon>Prevotellaceae</taxon>
        <taxon>Xylanibacter</taxon>
    </lineage>
</organism>
<dbReference type="Proteomes" id="UP000714420">
    <property type="component" value="Unassembled WGS sequence"/>
</dbReference>
<accession>A0ABX2AQ64</accession>
<evidence type="ECO:0000259" key="1">
    <source>
        <dbReference type="PROSITE" id="PS50983"/>
    </source>
</evidence>
<keyword evidence="3" id="KW-1185">Reference proteome</keyword>
<dbReference type="Pfam" id="PF01497">
    <property type="entry name" value="Peripla_BP_2"/>
    <property type="match status" value="1"/>
</dbReference>
<name>A0ABX2AQ64_9BACT</name>
<dbReference type="InterPro" id="IPR002491">
    <property type="entry name" value="ABC_transptr_periplasmic_BD"/>
</dbReference>
<dbReference type="EMBL" id="JABKKF010000007">
    <property type="protein sequence ID" value="NPD92354.1"/>
    <property type="molecule type" value="Genomic_DNA"/>
</dbReference>
<dbReference type="SUPFAM" id="SSF53807">
    <property type="entry name" value="Helical backbone' metal receptor"/>
    <property type="match status" value="1"/>
</dbReference>
<sequence length="377" mass="41854">MAVAVVCCMAASVLSLFFMESCGRSGAAFALTDGDTVRMKYSRLLTVIRHEAFTQVDIADPWHKGKTLHKYVLVPEGSRVEDFPEGTVIRIPLRRCVPFSTVHTSLIAELGRIGAIAGVADRKYIKLGSLQQLCKEGKVADVGDGYSPDIERIIDISPDAMLVSPFENSGGYGKIDELGVPLIECADYMEPTALGRAEWIRFYGMLFGCGSKADSIFNSVDRNYNRLKDAVAKSVARPSAVIDRRTGSVWYMPGGKSTLGSMISDAGISYAFSDDSRSGSLALPFETVLDKCGDADVWIFRYSLDRDITYTDILSEFEGYGQLKAVRNRNCYGCNLERTMFFEETPFHPDHFLSDLVMIFHPEIRLAGNLRYFKPVR</sequence>
<dbReference type="PROSITE" id="PS50983">
    <property type="entry name" value="FE_B12_PBP"/>
    <property type="match status" value="1"/>
</dbReference>
<proteinExistence type="predicted"/>
<dbReference type="Gene3D" id="3.40.50.1980">
    <property type="entry name" value="Nitrogenase molybdenum iron protein domain"/>
    <property type="match status" value="2"/>
</dbReference>